<evidence type="ECO:0008006" key="5">
    <source>
        <dbReference type="Google" id="ProtNLM"/>
    </source>
</evidence>
<dbReference type="EMBL" id="JPIT01000032">
    <property type="protein sequence ID" value="KIO43023.1"/>
    <property type="molecule type" value="Genomic_DNA"/>
</dbReference>
<reference evidence="1 3" key="2">
    <citation type="submission" date="2014-07" db="EMBL/GenBank/DDBJ databases">
        <title>Porphyromonadaceae bacterium OUH 334697 = ATCC BAA-2682 = DSM 28341 draft genome.</title>
        <authorList>
            <person name="Sydenham T.V."/>
            <person name="Hasman H."/>
            <person name="Justesen U.S."/>
        </authorList>
    </citation>
    <scope>NUCLEOTIDE SEQUENCE [LARGE SCALE GENOMIC DNA]</scope>
    <source>
        <strain evidence="1 3">OUH 334697</strain>
    </source>
</reference>
<name>A0A0C3ME69_9PORP</name>
<keyword evidence="4" id="KW-1185">Reference proteome</keyword>
<dbReference type="Proteomes" id="UP000031937">
    <property type="component" value="Unassembled WGS sequence"/>
</dbReference>
<dbReference type="Pfam" id="PF02596">
    <property type="entry name" value="DUF169"/>
    <property type="match status" value="1"/>
</dbReference>
<dbReference type="RefSeq" id="WP_041504152.1">
    <property type="nucleotide sequence ID" value="NZ_JPIT01000032.1"/>
</dbReference>
<dbReference type="OrthoDB" id="9779322at2"/>
<accession>A0A0C3ME69</accession>
<dbReference type="EMBL" id="JPIU01000038">
    <property type="protein sequence ID" value="KIO44738.1"/>
    <property type="molecule type" value="Genomic_DNA"/>
</dbReference>
<evidence type="ECO:0000313" key="4">
    <source>
        <dbReference type="Proteomes" id="UP000031980"/>
    </source>
</evidence>
<reference evidence="2 4" key="1">
    <citation type="submission" date="2014-07" db="EMBL/GenBank/DDBJ databases">
        <title>Porphyromonadaceae bacterium OUH 308042 = ATCC BAA-2681 = DSM 28342 draft genome.</title>
        <authorList>
            <person name="Sydenham T.V."/>
            <person name="Hasman H."/>
            <person name="Justensen U.S."/>
        </authorList>
    </citation>
    <scope>NUCLEOTIDE SEQUENCE [LARGE SCALE GENOMIC DNA]</scope>
    <source>
        <strain evidence="2 4">OUH 308042</strain>
    </source>
</reference>
<dbReference type="AlphaFoldDB" id="A0A0C3ME69"/>
<comment type="caution">
    <text evidence="2">The sequence shown here is derived from an EMBL/GenBank/DDBJ whole genome shotgun (WGS) entry which is preliminary data.</text>
</comment>
<evidence type="ECO:0000313" key="1">
    <source>
        <dbReference type="EMBL" id="KIO43023.1"/>
    </source>
</evidence>
<proteinExistence type="predicted"/>
<evidence type="ECO:0000313" key="3">
    <source>
        <dbReference type="Proteomes" id="UP000031937"/>
    </source>
</evidence>
<evidence type="ECO:0000313" key="2">
    <source>
        <dbReference type="EMBL" id="KIO44738.1"/>
    </source>
</evidence>
<protein>
    <recommendedName>
        <fullName evidence="5">DUF169 domain-containing protein</fullName>
    </recommendedName>
</protein>
<sequence>MDVVKRDRFIALWRRFFNDAELPITFYYSKDNCRIPLVREAKGHTCIIAQLLKVRRGESLCFSESSIGCGGGKHYLGYKEVVNGRFNYFLSHGEDWECGERYKRTPGQVEAIMKELPLLPREGDFIVFKRWDRLEEEDCPEVVVFMGNPDVISGLFTWVNFDSTVSDAVIAPFGAGCTSIIYHPYREQIEGRKRAVIGMFDPSARKCMDADLLSLAIPMNKFMEMIDQMDESFLITDTWMKIQRRI</sequence>
<gene>
    <name evidence="2" type="ORF">BA92_06815</name>
    <name evidence="1" type="ORF">IE90_12410</name>
</gene>
<dbReference type="InterPro" id="IPR003748">
    <property type="entry name" value="DUF169"/>
</dbReference>
<organism evidence="2 4">
    <name type="scientific">Sanguibacteroides justesenii</name>
    <dbReference type="NCBI Taxonomy" id="1547597"/>
    <lineage>
        <taxon>Bacteria</taxon>
        <taxon>Pseudomonadati</taxon>
        <taxon>Bacteroidota</taxon>
        <taxon>Bacteroidia</taxon>
        <taxon>Bacteroidales</taxon>
        <taxon>Porphyromonadaceae</taxon>
        <taxon>Sanguibacteroides</taxon>
    </lineage>
</organism>
<dbReference type="Proteomes" id="UP000031980">
    <property type="component" value="Unassembled WGS sequence"/>
</dbReference>